<dbReference type="EMBL" id="QVEV01000003">
    <property type="protein sequence ID" value="RGC18015.1"/>
    <property type="molecule type" value="Genomic_DNA"/>
</dbReference>
<dbReference type="OrthoDB" id="2233009at2"/>
<sequence>MKKRLCRMIFKKELEEEFQILNNHFLRKQQQIQCEMEKNKKKYGIVERIFYLFPNAEIIGMEKNKKDDELFIVMNNDTIYLLGERYQGITNLPRILFHVYKTDDEFFQKKYIHIDDVLMEDNDVGNGTIAMKALIKYAKRNNIKWIEGSLSSVDNDHADRRNHYYEKFGFKIQSSSIRLDITA</sequence>
<accession>A0A3E2W1X2</accession>
<dbReference type="SUPFAM" id="SSF55729">
    <property type="entry name" value="Acyl-CoA N-acyltransferases (Nat)"/>
    <property type="match status" value="1"/>
</dbReference>
<proteinExistence type="predicted"/>
<organism evidence="1 2">
    <name type="scientific">Clostridium innocuum</name>
    <dbReference type="NCBI Taxonomy" id="1522"/>
    <lineage>
        <taxon>Bacteria</taxon>
        <taxon>Bacillati</taxon>
        <taxon>Bacillota</taxon>
        <taxon>Clostridia</taxon>
        <taxon>Eubacteriales</taxon>
        <taxon>Clostridiaceae</taxon>
        <taxon>Clostridium</taxon>
    </lineage>
</organism>
<evidence type="ECO:0000313" key="2">
    <source>
        <dbReference type="Proteomes" id="UP000260025"/>
    </source>
</evidence>
<dbReference type="AlphaFoldDB" id="A0A3E2W1X2"/>
<reference evidence="1 2" key="1">
    <citation type="submission" date="2018-08" db="EMBL/GenBank/DDBJ databases">
        <title>A genome reference for cultivated species of the human gut microbiota.</title>
        <authorList>
            <person name="Zou Y."/>
            <person name="Xue W."/>
            <person name="Luo G."/>
        </authorList>
    </citation>
    <scope>NUCLEOTIDE SEQUENCE [LARGE SCALE GENOMIC DNA]</scope>
    <source>
        <strain evidence="1 2">OF01-2LB</strain>
    </source>
</reference>
<dbReference type="RefSeq" id="WP_117441990.1">
    <property type="nucleotide sequence ID" value="NZ_QVEV01000003.1"/>
</dbReference>
<gene>
    <name evidence="1" type="ORF">DXA38_03365</name>
</gene>
<protein>
    <recommendedName>
        <fullName evidence="3">GNAT family N-acetyltransferase</fullName>
    </recommendedName>
</protein>
<dbReference type="Proteomes" id="UP000260025">
    <property type="component" value="Unassembled WGS sequence"/>
</dbReference>
<evidence type="ECO:0000313" key="1">
    <source>
        <dbReference type="EMBL" id="RGC18015.1"/>
    </source>
</evidence>
<name>A0A3E2W1X2_CLOIN</name>
<evidence type="ECO:0008006" key="3">
    <source>
        <dbReference type="Google" id="ProtNLM"/>
    </source>
</evidence>
<comment type="caution">
    <text evidence="1">The sequence shown here is derived from an EMBL/GenBank/DDBJ whole genome shotgun (WGS) entry which is preliminary data.</text>
</comment>
<dbReference type="InterPro" id="IPR016181">
    <property type="entry name" value="Acyl_CoA_acyltransferase"/>
</dbReference>